<evidence type="ECO:0000313" key="10">
    <source>
        <dbReference type="Proteomes" id="UP000293433"/>
    </source>
</evidence>
<keyword evidence="5" id="KW-0408">Iron</keyword>
<dbReference type="InterPro" id="IPR036280">
    <property type="entry name" value="Multihaem_cyt_sf"/>
</dbReference>
<sequence>MKRILAWLAAINAIALIVLVFVYPHLMISPGPLVKAHAELATDCFACHRPWRGASAALCIDCHKPADIGLRTTLGVALPARPLKASFHQKLIEQDCMACHSDHLGPKLTQRSRKPFSHALLVADVQKACGTCHRPPDDRLHRKVNDDCSACHQQEAWKPATFDHERSFVLDRDHDVACDTCHVRNDYATYTCYGCHEHTLANVRAEHEEEGIRDFADCVECHRDPGVEPGKGSARGGNRSRGGGDRPERD</sequence>
<dbReference type="GO" id="GO:0009055">
    <property type="term" value="F:electron transfer activity"/>
    <property type="evidence" value="ECO:0007669"/>
    <property type="project" value="InterPro"/>
</dbReference>
<evidence type="ECO:0000256" key="2">
    <source>
        <dbReference type="ARBA" id="ARBA00022617"/>
    </source>
</evidence>
<dbReference type="OrthoDB" id="9814800at2"/>
<keyword evidence="4" id="KW-0249">Electron transport</keyword>
<gene>
    <name evidence="9" type="ORF">EV685_1916</name>
</gene>
<feature type="transmembrane region" description="Helical" evidence="7">
    <location>
        <begin position="7"/>
        <end position="26"/>
    </location>
</feature>
<evidence type="ECO:0000256" key="6">
    <source>
        <dbReference type="SAM" id="MobiDB-lite"/>
    </source>
</evidence>
<dbReference type="SUPFAM" id="SSF48695">
    <property type="entry name" value="Multiheme cytochromes"/>
    <property type="match status" value="1"/>
</dbReference>
<dbReference type="Proteomes" id="UP000293433">
    <property type="component" value="Unassembled WGS sequence"/>
</dbReference>
<keyword evidence="1" id="KW-0813">Transport</keyword>
<evidence type="ECO:0000256" key="7">
    <source>
        <dbReference type="SAM" id="Phobius"/>
    </source>
</evidence>
<feature type="domain" description="Class III cytochrome C" evidence="8">
    <location>
        <begin position="35"/>
        <end position="104"/>
    </location>
</feature>
<evidence type="ECO:0000259" key="8">
    <source>
        <dbReference type="Pfam" id="PF02085"/>
    </source>
</evidence>
<evidence type="ECO:0000256" key="3">
    <source>
        <dbReference type="ARBA" id="ARBA00022723"/>
    </source>
</evidence>
<feature type="region of interest" description="Disordered" evidence="6">
    <location>
        <begin position="224"/>
        <end position="250"/>
    </location>
</feature>
<keyword evidence="3" id="KW-0479">Metal-binding</keyword>
<keyword evidence="10" id="KW-1185">Reference proteome</keyword>
<dbReference type="InterPro" id="IPR020942">
    <property type="entry name" value="Cyt_c_III_dom"/>
</dbReference>
<dbReference type="AlphaFoldDB" id="A0A4Q7LLM2"/>
<dbReference type="EMBL" id="SGWV01000009">
    <property type="protein sequence ID" value="RZS54439.1"/>
    <property type="molecule type" value="Genomic_DNA"/>
</dbReference>
<evidence type="ECO:0000256" key="5">
    <source>
        <dbReference type="ARBA" id="ARBA00023004"/>
    </source>
</evidence>
<comment type="caution">
    <text evidence="9">The sequence shown here is derived from an EMBL/GenBank/DDBJ whole genome shotgun (WGS) entry which is preliminary data.</text>
</comment>
<proteinExistence type="predicted"/>
<evidence type="ECO:0000313" key="9">
    <source>
        <dbReference type="EMBL" id="RZS54439.1"/>
    </source>
</evidence>
<organism evidence="9 10">
    <name type="scientific">Sphaerotilus mobilis</name>
    <dbReference type="NCBI Taxonomy" id="47994"/>
    <lineage>
        <taxon>Bacteria</taxon>
        <taxon>Pseudomonadati</taxon>
        <taxon>Pseudomonadota</taxon>
        <taxon>Betaproteobacteria</taxon>
        <taxon>Burkholderiales</taxon>
        <taxon>Sphaerotilaceae</taxon>
        <taxon>Sphaerotilus</taxon>
    </lineage>
</organism>
<evidence type="ECO:0000256" key="1">
    <source>
        <dbReference type="ARBA" id="ARBA00022448"/>
    </source>
</evidence>
<dbReference type="GO" id="GO:0046872">
    <property type="term" value="F:metal ion binding"/>
    <property type="evidence" value="ECO:0007669"/>
    <property type="project" value="UniProtKB-KW"/>
</dbReference>
<name>A0A4Q7LLM2_9BURK</name>
<keyword evidence="2" id="KW-0349">Heme</keyword>
<keyword evidence="7" id="KW-0472">Membrane</keyword>
<evidence type="ECO:0000256" key="4">
    <source>
        <dbReference type="ARBA" id="ARBA00022982"/>
    </source>
</evidence>
<accession>A0A4Q7LLM2</accession>
<dbReference type="GO" id="GO:0020037">
    <property type="term" value="F:heme binding"/>
    <property type="evidence" value="ECO:0007669"/>
    <property type="project" value="InterPro"/>
</dbReference>
<reference evidence="9 10" key="1">
    <citation type="submission" date="2019-02" db="EMBL/GenBank/DDBJ databases">
        <title>Genomic Encyclopedia of Type Strains, Phase IV (KMG-IV): sequencing the most valuable type-strain genomes for metagenomic binning, comparative biology and taxonomic classification.</title>
        <authorList>
            <person name="Goeker M."/>
        </authorList>
    </citation>
    <scope>NUCLEOTIDE SEQUENCE [LARGE SCALE GENOMIC DNA]</scope>
    <source>
        <strain evidence="9 10">DSM 10617</strain>
    </source>
</reference>
<dbReference type="Gene3D" id="3.90.10.10">
    <property type="entry name" value="Cytochrome C3"/>
    <property type="match status" value="2"/>
</dbReference>
<keyword evidence="7" id="KW-0812">Transmembrane</keyword>
<dbReference type="RefSeq" id="WP_130481796.1">
    <property type="nucleotide sequence ID" value="NZ_SGWV01000009.1"/>
</dbReference>
<keyword evidence="7" id="KW-1133">Transmembrane helix</keyword>
<dbReference type="Pfam" id="PF02085">
    <property type="entry name" value="Cytochrom_CIII"/>
    <property type="match status" value="1"/>
</dbReference>
<protein>
    <submittedName>
        <fullName evidence="9">Class III cytochrome C family protein</fullName>
    </submittedName>
</protein>